<gene>
    <name evidence="1" type="ordered locus">Atu8029</name>
</gene>
<keyword evidence="2" id="KW-1185">Reference proteome</keyword>
<dbReference type="KEGG" id="atu:Atu8029"/>
<sequence length="42" mass="4592">MTTEGLASLGIHLMTSCPVYVRSVANASKHLLNQYNPAYLIN</sequence>
<protein>
    <submittedName>
        <fullName evidence="1">Uncharacterized protein</fullName>
    </submittedName>
</protein>
<dbReference type="AlphaFoldDB" id="Q8U4U7"/>
<dbReference type="EMBL" id="AE007870">
    <property type="protein sequence ID" value="AAK90171.2"/>
    <property type="molecule type" value="Genomic_DNA"/>
</dbReference>
<accession>Q8U4U7</accession>
<reference evidence="1 2" key="2">
    <citation type="journal article" date="2001" name="Science">
        <title>Genome sequence of the plant pathogen and biotechnology agent Agrobacterium tumefaciens C58.</title>
        <authorList>
            <person name="Goodner B."/>
            <person name="Hinkle G."/>
            <person name="Gattung S."/>
            <person name="Miller N."/>
            <person name="Blanchard M."/>
            <person name="Qurollo B."/>
            <person name="Goldman B.S."/>
            <person name="Cao Y."/>
            <person name="Askenazi M."/>
            <person name="Halling C."/>
            <person name="Mullin L."/>
            <person name="Houmiel K."/>
            <person name="Gordon J."/>
            <person name="Vaudin M."/>
            <person name="Iartchouk O."/>
            <person name="Epp A."/>
            <person name="Liu F."/>
            <person name="Wollam C."/>
            <person name="Allinger M."/>
            <person name="Doughty D."/>
            <person name="Scott C."/>
            <person name="Lappas C."/>
            <person name="Markelz B."/>
            <person name="Flanagan C."/>
            <person name="Crowell C."/>
            <person name="Gurson J."/>
            <person name="Lomo C."/>
            <person name="Sear C."/>
            <person name="Strub G."/>
            <person name="Cielo C."/>
            <person name="Slater S."/>
        </authorList>
    </citation>
    <scope>NUCLEOTIDE SEQUENCE [LARGE SCALE GENOMIC DNA]</scope>
    <source>
        <strain evidence="2">C58 / ATCC 33970</strain>
    </source>
</reference>
<dbReference type="EnsemblBacteria" id="AAK90171">
    <property type="protein sequence ID" value="AAK90171"/>
    <property type="gene ID" value="Atu8029"/>
</dbReference>
<name>Q8U4U7_AGRFC</name>
<evidence type="ECO:0000313" key="2">
    <source>
        <dbReference type="Proteomes" id="UP000000813"/>
    </source>
</evidence>
<evidence type="ECO:0000313" key="1">
    <source>
        <dbReference type="EMBL" id="AAK90171.2"/>
    </source>
</evidence>
<proteinExistence type="predicted"/>
<organism evidence="1 2">
    <name type="scientific">Agrobacterium fabrum (strain C58 / ATCC 33970)</name>
    <name type="common">Agrobacterium tumefaciens (strain C58)</name>
    <dbReference type="NCBI Taxonomy" id="176299"/>
    <lineage>
        <taxon>Bacteria</taxon>
        <taxon>Pseudomonadati</taxon>
        <taxon>Pseudomonadota</taxon>
        <taxon>Alphaproteobacteria</taxon>
        <taxon>Hyphomicrobiales</taxon>
        <taxon>Rhizobiaceae</taxon>
        <taxon>Rhizobium/Agrobacterium group</taxon>
        <taxon>Agrobacterium</taxon>
        <taxon>Agrobacterium tumefaciens complex</taxon>
    </lineage>
</organism>
<dbReference type="Proteomes" id="UP000000813">
    <property type="component" value="Chromosome linear"/>
</dbReference>
<reference evidence="1 2" key="1">
    <citation type="journal article" date="2001" name="Science">
        <title>The genome of the natural genetic engineer Agrobacterium tumefaciens C58.</title>
        <authorList>
            <person name="Wood D.W."/>
            <person name="Setubal J.C."/>
            <person name="Kaul R."/>
            <person name="Monks D.E."/>
            <person name="Kitajima J.P."/>
            <person name="Okura V.K."/>
            <person name="Zhou Y."/>
            <person name="Chen L."/>
            <person name="Wood G.E."/>
            <person name="Almeida N.F.Jr."/>
            <person name="Woo L."/>
            <person name="Chen Y."/>
            <person name="Paulsen I.T."/>
            <person name="Eisen J.A."/>
            <person name="Karp P.D."/>
            <person name="Bovee D.Sr."/>
            <person name="Chapman P."/>
            <person name="Clendenning J."/>
            <person name="Deatherage G."/>
            <person name="Gillet W."/>
            <person name="Grant C."/>
            <person name="Kutyavin T."/>
            <person name="Levy R."/>
            <person name="Li M.J."/>
            <person name="McClelland E."/>
            <person name="Palmieri A."/>
            <person name="Raymond C."/>
            <person name="Rouse G."/>
            <person name="Saenphimmachak C."/>
            <person name="Wu Z."/>
            <person name="Romero P."/>
            <person name="Gordon D."/>
            <person name="Zhang S."/>
            <person name="Yoo H."/>
            <person name="Tao Y."/>
            <person name="Biddle P."/>
            <person name="Jung M."/>
            <person name="Krespan W."/>
            <person name="Perry M."/>
            <person name="Gordon-Kamm B."/>
            <person name="Liao L."/>
            <person name="Kim S."/>
            <person name="Hendrick C."/>
            <person name="Zhao Z.Y."/>
            <person name="Dolan M."/>
            <person name="Chumley F."/>
            <person name="Tingey S.V."/>
            <person name="Tomb J.F."/>
            <person name="Gordon M.P."/>
            <person name="Olson M.V."/>
            <person name="Nester E.W."/>
        </authorList>
    </citation>
    <scope>NUCLEOTIDE SEQUENCE [LARGE SCALE GENOMIC DNA]</scope>
    <source>
        <strain evidence="2">C58 / ATCC 33970</strain>
    </source>
</reference>
<dbReference type="HOGENOM" id="CLU_3246197_0_0_5"/>